<dbReference type="RefSeq" id="WP_256312615.1">
    <property type="nucleotide sequence ID" value="NZ_JANGAC010000017.1"/>
</dbReference>
<sequence>MFKSKRKVFSEEEIRQIAYEEVKEVARTFNNHTFKKDFVINHSFKKDFEIPDVYIPVKTNITDIVKQRLNDREVYPKEVEPYILKSNNDNTIVIHVGFDILGQNATFPIYLKYEIDGDNIHIISTF</sequence>
<proteinExistence type="predicted"/>
<evidence type="ECO:0000313" key="1">
    <source>
        <dbReference type="EMBL" id="MCQ4925023.1"/>
    </source>
</evidence>
<organism evidence="1 2">
    <name type="scientific">Tissierella carlieri</name>
    <dbReference type="NCBI Taxonomy" id="689904"/>
    <lineage>
        <taxon>Bacteria</taxon>
        <taxon>Bacillati</taxon>
        <taxon>Bacillota</taxon>
        <taxon>Tissierellia</taxon>
        <taxon>Tissierellales</taxon>
        <taxon>Tissierellaceae</taxon>
        <taxon>Tissierella</taxon>
    </lineage>
</organism>
<dbReference type="EMBL" id="JANGAC010000017">
    <property type="protein sequence ID" value="MCQ4925023.1"/>
    <property type="molecule type" value="Genomic_DNA"/>
</dbReference>
<protein>
    <submittedName>
        <fullName evidence="1">Uncharacterized protein</fullName>
    </submittedName>
</protein>
<gene>
    <name evidence="1" type="ORF">NE686_18120</name>
</gene>
<evidence type="ECO:0000313" key="2">
    <source>
        <dbReference type="Proteomes" id="UP001524478"/>
    </source>
</evidence>
<reference evidence="1 2" key="1">
    <citation type="submission" date="2022-06" db="EMBL/GenBank/DDBJ databases">
        <title>Isolation of gut microbiota from human fecal samples.</title>
        <authorList>
            <person name="Pamer E.G."/>
            <person name="Barat B."/>
            <person name="Waligurski E."/>
            <person name="Medina S."/>
            <person name="Paddock L."/>
            <person name="Mostad J."/>
        </authorList>
    </citation>
    <scope>NUCLEOTIDE SEQUENCE [LARGE SCALE GENOMIC DNA]</scope>
    <source>
        <strain evidence="1 2">DFI.7.95</strain>
    </source>
</reference>
<comment type="caution">
    <text evidence="1">The sequence shown here is derived from an EMBL/GenBank/DDBJ whole genome shotgun (WGS) entry which is preliminary data.</text>
</comment>
<name>A0ABT1SEU6_9FIRM</name>
<accession>A0ABT1SEU6</accession>
<keyword evidence="2" id="KW-1185">Reference proteome</keyword>
<dbReference type="Proteomes" id="UP001524478">
    <property type="component" value="Unassembled WGS sequence"/>
</dbReference>